<comment type="caution">
    <text evidence="2">The sequence shown here is derived from an EMBL/GenBank/DDBJ whole genome shotgun (WGS) entry which is preliminary data.</text>
</comment>
<sequence>MTALANRTYLDRLLGTIGCRHACDDARLRSTAGQGEQPTCGEAQLCHCAGGTSYGFDLQAAFDEPSPAFQAAQVMWAADRIQHPAAPQPSASASASAVVSSVASSSSASVVFEVPAPLRDLRRYEYLYAKARQELARAAGHHSMAFASAGAERGIARAACSHLSFENAFQVNLRVPEVSRRMAEIYLLAKPALITCRADAGGSGSAIEGDTFVLRARSGEVQLQSPLWREQPELQRYAGQLLVAEGGRYELELWWLNTGFAGWFDVNEASEVGHGVVLRTAGRGGNASVSSASVSSASVSSAPVSSASVSSASARPCPQAAPGLFSIKLIDEHLPHFATTFSVRDADAMDGADANEMALASGAADDGQPRRTPPPVSLTNWSLDEPNTVVVVGSAAHDMRYRSVRTYEQAMHRLGAQIRARRPFCAQLYWLIGAANHLYDDDLECPAEGSKGAGGTGHRMSFHRSMLFSAVGAEALRGVAPALDMWRVTADQAERCAKTHYDELYVEKDEGLVSRTVANLLLNAACNSRLLPSDELL</sequence>
<evidence type="ECO:0000256" key="1">
    <source>
        <dbReference type="SAM" id="MobiDB-lite"/>
    </source>
</evidence>
<accession>A0A0M0JHD0</accession>
<name>A0A0M0JHD0_9EUKA</name>
<protein>
    <submittedName>
        <fullName evidence="2">Uncharacterized protein</fullName>
    </submittedName>
</protein>
<dbReference type="AlphaFoldDB" id="A0A0M0JHD0"/>
<evidence type="ECO:0000313" key="2">
    <source>
        <dbReference type="EMBL" id="KOO25996.1"/>
    </source>
</evidence>
<organism evidence="2 3">
    <name type="scientific">Chrysochromulina tobinii</name>
    <dbReference type="NCBI Taxonomy" id="1460289"/>
    <lineage>
        <taxon>Eukaryota</taxon>
        <taxon>Haptista</taxon>
        <taxon>Haptophyta</taxon>
        <taxon>Prymnesiophyceae</taxon>
        <taxon>Prymnesiales</taxon>
        <taxon>Chrysochromulinaceae</taxon>
        <taxon>Chrysochromulina</taxon>
    </lineage>
</organism>
<gene>
    <name evidence="2" type="ORF">Ctob_000260</name>
</gene>
<keyword evidence="3" id="KW-1185">Reference proteome</keyword>
<reference evidence="3" key="1">
    <citation type="journal article" date="2015" name="PLoS Genet.">
        <title>Genome Sequence and Transcriptome Analyses of Chrysochromulina tobin: Metabolic Tools for Enhanced Algal Fitness in the Prominent Order Prymnesiales (Haptophyceae).</title>
        <authorList>
            <person name="Hovde B.T."/>
            <person name="Deodato C.R."/>
            <person name="Hunsperger H.M."/>
            <person name="Ryken S.A."/>
            <person name="Yost W."/>
            <person name="Jha R.K."/>
            <person name="Patterson J."/>
            <person name="Monnat R.J. Jr."/>
            <person name="Barlow S.B."/>
            <person name="Starkenburg S.R."/>
            <person name="Cattolico R.A."/>
        </authorList>
    </citation>
    <scope>NUCLEOTIDE SEQUENCE</scope>
    <source>
        <strain evidence="3">CCMP291</strain>
    </source>
</reference>
<feature type="region of interest" description="Disordered" evidence="1">
    <location>
        <begin position="361"/>
        <end position="380"/>
    </location>
</feature>
<dbReference type="EMBL" id="JWZX01002904">
    <property type="protein sequence ID" value="KOO25996.1"/>
    <property type="molecule type" value="Genomic_DNA"/>
</dbReference>
<proteinExistence type="predicted"/>
<dbReference type="Proteomes" id="UP000037460">
    <property type="component" value="Unassembled WGS sequence"/>
</dbReference>
<evidence type="ECO:0000313" key="3">
    <source>
        <dbReference type="Proteomes" id="UP000037460"/>
    </source>
</evidence>